<gene>
    <name evidence="3" type="ORF">FHS57_002394</name>
</gene>
<feature type="domain" description="Beta-lactamase-related" evidence="2">
    <location>
        <begin position="28"/>
        <end position="342"/>
    </location>
</feature>
<feature type="chain" id="PRO_5031205387" evidence="1">
    <location>
        <begin position="19"/>
        <end position="368"/>
    </location>
</feature>
<evidence type="ECO:0000313" key="4">
    <source>
        <dbReference type="Proteomes" id="UP000541352"/>
    </source>
</evidence>
<dbReference type="Proteomes" id="UP000541352">
    <property type="component" value="Unassembled WGS sequence"/>
</dbReference>
<dbReference type="Gene3D" id="3.40.710.10">
    <property type="entry name" value="DD-peptidase/beta-lactamase superfamily"/>
    <property type="match status" value="1"/>
</dbReference>
<evidence type="ECO:0000256" key="1">
    <source>
        <dbReference type="SAM" id="SignalP"/>
    </source>
</evidence>
<dbReference type="Pfam" id="PF00144">
    <property type="entry name" value="Beta-lactamase"/>
    <property type="match status" value="1"/>
</dbReference>
<dbReference type="InterPro" id="IPR001466">
    <property type="entry name" value="Beta-lactam-related"/>
</dbReference>
<dbReference type="PANTHER" id="PTHR46825:SF9">
    <property type="entry name" value="BETA-LACTAMASE-RELATED DOMAIN-CONTAINING PROTEIN"/>
    <property type="match status" value="1"/>
</dbReference>
<reference evidence="3 4" key="1">
    <citation type="submission" date="2020-08" db="EMBL/GenBank/DDBJ databases">
        <title>Genomic Encyclopedia of Type Strains, Phase IV (KMG-IV): sequencing the most valuable type-strain genomes for metagenomic binning, comparative biology and taxonomic classification.</title>
        <authorList>
            <person name="Goeker M."/>
        </authorList>
    </citation>
    <scope>NUCLEOTIDE SEQUENCE [LARGE SCALE GENOMIC DNA]</scope>
    <source>
        <strain evidence="3 4">DSM 17976</strain>
    </source>
</reference>
<proteinExistence type="predicted"/>
<dbReference type="PANTHER" id="PTHR46825">
    <property type="entry name" value="D-ALANYL-D-ALANINE-CARBOXYPEPTIDASE/ENDOPEPTIDASE AMPH"/>
    <property type="match status" value="1"/>
</dbReference>
<comment type="caution">
    <text evidence="3">The sequence shown here is derived from an EMBL/GenBank/DDBJ whole genome shotgun (WGS) entry which is preliminary data.</text>
</comment>
<evidence type="ECO:0000313" key="3">
    <source>
        <dbReference type="EMBL" id="MBB3838389.1"/>
    </source>
</evidence>
<keyword evidence="4" id="KW-1185">Reference proteome</keyword>
<name>A0A7W5ZKA6_9BACT</name>
<protein>
    <submittedName>
        <fullName evidence="3">CubicO group peptidase (Beta-lactamase class C family)</fullName>
    </submittedName>
</protein>
<dbReference type="RefSeq" id="WP_183973788.1">
    <property type="nucleotide sequence ID" value="NZ_JACIBY010000004.1"/>
</dbReference>
<dbReference type="EMBL" id="JACIBY010000004">
    <property type="protein sequence ID" value="MBB3838389.1"/>
    <property type="molecule type" value="Genomic_DNA"/>
</dbReference>
<sequence length="368" mass="41768">MRKILFFLLLFVDNLLFAQMNLEKDLDQLLHQRFDKNQAGIAVMVVKEGKVIYKKGVGMANADTKEPLSSQSNFRMASVSKQFTAMCIMLLAKQGRLSYDDNLLRFFPDFEATVGKKIKVRHLLTHSSGIWDYENSLPEERTTQILDAEVVAMLSKETRTYFEPGTTFRYSNSGFCVLEQMVEKASGMPYVDFITKHIFKPLGMSSTRIYEAGKDIPHRAMGYAKNKQGALIASDQSITSATKGDGCVYTSLEDYYKWYNGLINNKLISLEVELKKVAIQLPSPSQGQYGLGWFFQKNETEPLALYHTGSTCGFSNGVLVVPSRKYLFLYFSNIADNHGIEKELISLVKKYNVYDTSFDFLKMVNLTN</sequence>
<dbReference type="InterPro" id="IPR050491">
    <property type="entry name" value="AmpC-like"/>
</dbReference>
<dbReference type="AlphaFoldDB" id="A0A7W5ZKA6"/>
<evidence type="ECO:0000259" key="2">
    <source>
        <dbReference type="Pfam" id="PF00144"/>
    </source>
</evidence>
<dbReference type="InterPro" id="IPR012338">
    <property type="entry name" value="Beta-lactam/transpept-like"/>
</dbReference>
<keyword evidence="1" id="KW-0732">Signal</keyword>
<accession>A0A7W5ZKA6</accession>
<feature type="signal peptide" evidence="1">
    <location>
        <begin position="1"/>
        <end position="18"/>
    </location>
</feature>
<organism evidence="3 4">
    <name type="scientific">Runella defluvii</name>
    <dbReference type="NCBI Taxonomy" id="370973"/>
    <lineage>
        <taxon>Bacteria</taxon>
        <taxon>Pseudomonadati</taxon>
        <taxon>Bacteroidota</taxon>
        <taxon>Cytophagia</taxon>
        <taxon>Cytophagales</taxon>
        <taxon>Spirosomataceae</taxon>
        <taxon>Runella</taxon>
    </lineage>
</organism>
<dbReference type="SUPFAM" id="SSF56601">
    <property type="entry name" value="beta-lactamase/transpeptidase-like"/>
    <property type="match status" value="1"/>
</dbReference>